<organism evidence="2 3">
    <name type="scientific">Nitrosarchaeum koreense MY1</name>
    <dbReference type="NCBI Taxonomy" id="1001994"/>
    <lineage>
        <taxon>Archaea</taxon>
        <taxon>Nitrososphaerota</taxon>
        <taxon>Nitrososphaeria</taxon>
        <taxon>Nitrosopumilales</taxon>
        <taxon>Nitrosopumilaceae</taxon>
        <taxon>Nitrosarchaeum</taxon>
    </lineage>
</organism>
<evidence type="ECO:0000313" key="2">
    <source>
        <dbReference type="EMBL" id="EGP94015.1"/>
    </source>
</evidence>
<dbReference type="InterPro" id="IPR002831">
    <property type="entry name" value="Tscrpt_reg_TrmB_N"/>
</dbReference>
<dbReference type="AlphaFoldDB" id="F9CXP9"/>
<protein>
    <submittedName>
        <fullName evidence="2">Transcriptional regulator, TrmB</fullName>
    </submittedName>
</protein>
<dbReference type="InterPro" id="IPR036388">
    <property type="entry name" value="WH-like_DNA-bd_sf"/>
</dbReference>
<name>F9CXP9_9ARCH</name>
<dbReference type="InterPro" id="IPR051797">
    <property type="entry name" value="TrmB-like"/>
</dbReference>
<dbReference type="PANTHER" id="PTHR34293">
    <property type="entry name" value="HTH-TYPE TRANSCRIPTIONAL REGULATOR TRMBL2"/>
    <property type="match status" value="1"/>
</dbReference>
<accession>F9CXP9</accession>
<evidence type="ECO:0000313" key="3">
    <source>
        <dbReference type="Proteomes" id="UP000004440"/>
    </source>
</evidence>
<dbReference type="Proteomes" id="UP000004440">
    <property type="component" value="Unassembled WGS sequence"/>
</dbReference>
<comment type="caution">
    <text evidence="2">The sequence shown here is derived from an EMBL/GenBank/DDBJ whole genome shotgun (WGS) entry which is preliminary data.</text>
</comment>
<dbReference type="InterPro" id="IPR036390">
    <property type="entry name" value="WH_DNA-bd_sf"/>
</dbReference>
<sequence>MRIMVNEQALTVSLEEFGLSKYEAQAYVALISKGTISASELAYYSDLPRTKIYPTLLKLESKKLVIISKSKPIMCTATAPEDAFDSVIHEQINKVNAMNALISNLKKASEESRKSRGSEEKRYVHISANNVLEQLRMMVDGSKSSINIMVDQWGLGLLAECKEQLLSVLRRNLEVKLLLPSTQIGSESYRAIPNEVKIRSSDIIQNCFVFDETEVLMIDDENGKGAIFSSTEVLGTNQNRIFADIWRNSVKTDALADMTKNEAQEVYKIIRIINENGLTYILNSIMISKKPDLDMLKLLEKNGIHLKNKSLDEIIEIMDAALQIMCSGHVNFDANTKNITIESKLNSGHSLPWAYVLDGCLQKQGFKTRTVYQNNQTKGEKVTIKISKN</sequence>
<keyword evidence="3" id="KW-1185">Reference proteome</keyword>
<gene>
    <name evidence="2" type="ORF">MY1_1257</name>
</gene>
<dbReference type="PATRIC" id="fig|1001994.6.peg.1245"/>
<dbReference type="Gene3D" id="1.10.10.10">
    <property type="entry name" value="Winged helix-like DNA-binding domain superfamily/Winged helix DNA-binding domain"/>
    <property type="match status" value="1"/>
</dbReference>
<dbReference type="SUPFAM" id="SSF46785">
    <property type="entry name" value="Winged helix' DNA-binding domain"/>
    <property type="match status" value="1"/>
</dbReference>
<dbReference type="EMBL" id="AFPU01000001">
    <property type="protein sequence ID" value="EGP94015.1"/>
    <property type="molecule type" value="Genomic_DNA"/>
</dbReference>
<proteinExistence type="predicted"/>
<evidence type="ECO:0000259" key="1">
    <source>
        <dbReference type="Pfam" id="PF01978"/>
    </source>
</evidence>
<dbReference type="STRING" id="1001994.MY1_1257"/>
<reference evidence="2 3" key="1">
    <citation type="journal article" date="2011" name="J. Bacteriol.">
        <title>Genome Sequence of an Ammonia-Oxidizing Soil Archaeon, "Candidatus Nitrosoarchaeum koreensis" MY1.</title>
        <authorList>
            <person name="Kim B.K."/>
            <person name="Jung M.Y."/>
            <person name="Yu D.S."/>
            <person name="Park S.J."/>
            <person name="Oh T.K."/>
            <person name="Rhee S.K."/>
            <person name="Kim J.F."/>
        </authorList>
    </citation>
    <scope>NUCLEOTIDE SEQUENCE [LARGE SCALE GENOMIC DNA]</scope>
    <source>
        <strain evidence="2 3">MY1</strain>
    </source>
</reference>
<dbReference type="Pfam" id="PF01978">
    <property type="entry name" value="TrmB"/>
    <property type="match status" value="1"/>
</dbReference>
<feature type="domain" description="Transcription regulator TrmB N-terminal" evidence="1">
    <location>
        <begin position="14"/>
        <end position="81"/>
    </location>
</feature>
<dbReference type="PANTHER" id="PTHR34293:SF1">
    <property type="entry name" value="HTH-TYPE TRANSCRIPTIONAL REGULATOR TRMBL2"/>
    <property type="match status" value="1"/>
</dbReference>